<keyword evidence="3" id="KW-1185">Reference proteome</keyword>
<dbReference type="Proteomes" id="UP000030428">
    <property type="component" value="Unassembled WGS sequence"/>
</dbReference>
<dbReference type="InterPro" id="IPR024983">
    <property type="entry name" value="CHAT_dom"/>
</dbReference>
<gene>
    <name evidence="2" type="ORF">PN36_28725</name>
</gene>
<name>A0A0A6PGU2_9GAMM</name>
<protein>
    <recommendedName>
        <fullName evidence="1">CHAT domain-containing protein</fullName>
    </recommendedName>
</protein>
<sequence>MLLLQIDSICYGVTRATIAEQVRAAKGYHIVHWSGHGHHDSLVLSGEENNQLSGAGLVKLFQQAGGFVPSVVFLSASHSGAFLSVAQEAEITNTTGHKDLPKSIANKQGYTSTALALLTAGVSQVVAMRYSVGDAYARQLALLFYQHLLAEQYNADAALATARSQRRLLSVMRLS</sequence>
<dbReference type="AlphaFoldDB" id="A0A0A6PGU2"/>
<reference evidence="2 3" key="1">
    <citation type="journal article" date="2016" name="Front. Microbiol.">
        <title>Single-Cell (Meta-)Genomics of a Dimorphic Candidatus Thiomargarita nelsonii Reveals Genomic Plasticity.</title>
        <authorList>
            <person name="Flood B.E."/>
            <person name="Fliss P."/>
            <person name="Jones D.S."/>
            <person name="Dick G.J."/>
            <person name="Jain S."/>
            <person name="Kaster A.K."/>
            <person name="Winkel M."/>
            <person name="Mussmann M."/>
            <person name="Bailey J."/>
        </authorList>
    </citation>
    <scope>NUCLEOTIDE SEQUENCE [LARGE SCALE GENOMIC DNA]</scope>
    <source>
        <strain evidence="2">Hydrate Ridge</strain>
    </source>
</reference>
<feature type="domain" description="CHAT" evidence="1">
    <location>
        <begin position="20"/>
        <end position="165"/>
    </location>
</feature>
<evidence type="ECO:0000313" key="2">
    <source>
        <dbReference type="EMBL" id="KHD09672.2"/>
    </source>
</evidence>
<proteinExistence type="predicted"/>
<comment type="caution">
    <text evidence="2">The sequence shown here is derived from an EMBL/GenBank/DDBJ whole genome shotgun (WGS) entry which is preliminary data.</text>
</comment>
<dbReference type="EMBL" id="JSZA02000190">
    <property type="protein sequence ID" value="KHD09672.2"/>
    <property type="molecule type" value="Genomic_DNA"/>
</dbReference>
<evidence type="ECO:0000259" key="1">
    <source>
        <dbReference type="Pfam" id="PF12770"/>
    </source>
</evidence>
<dbReference type="Pfam" id="PF12770">
    <property type="entry name" value="CHAT"/>
    <property type="match status" value="1"/>
</dbReference>
<organism evidence="2 3">
    <name type="scientific">Candidatus Thiomargarita nelsonii</name>
    <dbReference type="NCBI Taxonomy" id="1003181"/>
    <lineage>
        <taxon>Bacteria</taxon>
        <taxon>Pseudomonadati</taxon>
        <taxon>Pseudomonadota</taxon>
        <taxon>Gammaproteobacteria</taxon>
        <taxon>Thiotrichales</taxon>
        <taxon>Thiotrichaceae</taxon>
        <taxon>Thiomargarita</taxon>
    </lineage>
</organism>
<evidence type="ECO:0000313" key="3">
    <source>
        <dbReference type="Proteomes" id="UP000030428"/>
    </source>
</evidence>
<accession>A0A0A6PGU2</accession>